<dbReference type="AlphaFoldDB" id="A0A2X0L021"/>
<protein>
    <submittedName>
        <fullName evidence="1">BZ3500_MvSof-1268-A1-R1_Chr3-3g06584 protein</fullName>
    </submittedName>
</protein>
<dbReference type="SUPFAM" id="SSF56112">
    <property type="entry name" value="Protein kinase-like (PK-like)"/>
    <property type="match status" value="1"/>
</dbReference>
<name>A0A2X0L021_9BASI</name>
<dbReference type="Proteomes" id="UP000249723">
    <property type="component" value="Unassembled WGS sequence"/>
</dbReference>
<sequence length="237" mass="26636">MQAQSTKHLTRIIVDVFKGVRTLYRLNILNLDISVDNIGITADGTGCLTLSNWPCFLDDPLSEQDRLEAVGTLATMARAILPTLPRSCNKPRIKQEVWHVIEQVVFTVLYIVASRPSGPISPQRMSQEDQKLWALWDTEDAELPMSKGYIFRKPQLLESILNQYTTFWTDLPRLVAVMAKYCGLGQVSDCLTIREEETVMGAQWGGRDGAARLLDAVIDELQMLLVMLVPQDTSKKA</sequence>
<gene>
    <name evidence="1" type="ORF">BZ3500_MVSOF-1268-A1-R1_CHR3-3G06584</name>
</gene>
<evidence type="ECO:0000313" key="1">
    <source>
        <dbReference type="EMBL" id="SCZ98118.1"/>
    </source>
</evidence>
<evidence type="ECO:0000313" key="2">
    <source>
        <dbReference type="Proteomes" id="UP000249723"/>
    </source>
</evidence>
<keyword evidence="2" id="KW-1185">Reference proteome</keyword>
<organism evidence="1 2">
    <name type="scientific">Microbotryum saponariae</name>
    <dbReference type="NCBI Taxonomy" id="289078"/>
    <lineage>
        <taxon>Eukaryota</taxon>
        <taxon>Fungi</taxon>
        <taxon>Dikarya</taxon>
        <taxon>Basidiomycota</taxon>
        <taxon>Pucciniomycotina</taxon>
        <taxon>Microbotryomycetes</taxon>
        <taxon>Microbotryales</taxon>
        <taxon>Microbotryaceae</taxon>
        <taxon>Microbotryum</taxon>
    </lineage>
</organism>
<reference evidence="2" key="1">
    <citation type="submission" date="2016-10" db="EMBL/GenBank/DDBJ databases">
        <authorList>
            <person name="Jeantristanb JTB J.-T."/>
            <person name="Ricardo R."/>
        </authorList>
    </citation>
    <scope>NUCLEOTIDE SEQUENCE [LARGE SCALE GENOMIC DNA]</scope>
</reference>
<proteinExistence type="predicted"/>
<accession>A0A2X0L021</accession>
<dbReference type="InterPro" id="IPR011009">
    <property type="entry name" value="Kinase-like_dom_sf"/>
</dbReference>
<dbReference type="EMBL" id="FMWP01000094">
    <property type="protein sequence ID" value="SCZ98118.1"/>
    <property type="molecule type" value="Genomic_DNA"/>
</dbReference>